<dbReference type="GO" id="GO:0008270">
    <property type="term" value="F:zinc ion binding"/>
    <property type="evidence" value="ECO:0007669"/>
    <property type="project" value="UniProtKB-KW"/>
</dbReference>
<reference evidence="8 9" key="1">
    <citation type="submission" date="2024-01" db="EMBL/GenBank/DDBJ databases">
        <title>The genomes of 5 underutilized Papilionoideae crops provide insights into root nodulation and disease resistanc.</title>
        <authorList>
            <person name="Jiang F."/>
        </authorList>
    </citation>
    <scope>NUCLEOTIDE SEQUENCE [LARGE SCALE GENOMIC DNA]</scope>
    <source>
        <strain evidence="8">JINMINGXINNONG_FW02</strain>
        <tissue evidence="8">Leaves</tissue>
    </source>
</reference>
<gene>
    <name evidence="8" type="ORF">VNO80_24931</name>
</gene>
<evidence type="ECO:0000256" key="3">
    <source>
        <dbReference type="PROSITE-ProRule" id="PRU00047"/>
    </source>
</evidence>
<dbReference type="SMART" id="SM00343">
    <property type="entry name" value="ZnF_C2HC"/>
    <property type="match status" value="1"/>
</dbReference>
<dbReference type="CDD" id="cd09272">
    <property type="entry name" value="RNase_HI_RT_Ty1"/>
    <property type="match status" value="1"/>
</dbReference>
<dbReference type="PROSITE" id="PS50994">
    <property type="entry name" value="INTEGRASE"/>
    <property type="match status" value="1"/>
</dbReference>
<keyword evidence="1" id="KW-0479">Metal-binding</keyword>
<evidence type="ECO:0000256" key="5">
    <source>
        <dbReference type="SAM" id="Phobius"/>
    </source>
</evidence>
<dbReference type="InterPro" id="IPR001584">
    <property type="entry name" value="Integrase_cat-core"/>
</dbReference>
<dbReference type="PANTHER" id="PTHR42648:SF28">
    <property type="entry name" value="TRANSPOSON-ENCODED PROTEIN WITH RIBONUCLEASE H-LIKE AND RETROVIRUS ZINC FINGER-LIKE DOMAINS"/>
    <property type="match status" value="1"/>
</dbReference>
<dbReference type="InterPro" id="IPR001878">
    <property type="entry name" value="Znf_CCHC"/>
</dbReference>
<dbReference type="InterPro" id="IPR036397">
    <property type="entry name" value="RNaseH_sf"/>
</dbReference>
<sequence length="955" mass="109294">MSNLTSKLKSLKLELPEDLLVHLVLTSLPAHFGQFKVSYNTQKDKWSLNELISHCVQEEERQQRDKADSSHLASTSKNKMKKRAKDTVEGTSQKKKAKMQKGEFICHFCKKPGHMKRQCPKYANWRVKKGLLLTLLCFEVNLAYVPKDTWWVDSGATTHITSRNGQRYFITFIDDYSRYGYLYLIHEKFQSLDVFKSFKAEVELQLGKKIKAVKSNHGGEYYGRYNGSREQRLGPFALFLNECGIVPQYTMLGKPSINGVAERRNRTLKDMFRSMIAHSSLLESLWGEALKTAIYILNRVPSKAVVKTSYELWTGKKPSIRHLHIWGCSAVAQHYRPHEAKLDSRTISCYFVGYAERSRGYKFFDPTSRSIFETGNARFLEEIEFGREEDLRNVGFEEEFVVENDKVIVPVVIHDTTPELNNDVQAPIPNIVVQQNDNEVFPHAPPNDQTQQPQELSLRRSIRERRSAIPDDNIVFLQEHEDAIGLTEEDSINFCQAMCSSNASKWIDAMNEEMKSMNDNDVWDLIELPKCSKPIGCKWIFKTKRDSNGNIERYKACLVAKGFTQKKDIDYKETFSPVSSKDSFRIIMALIAHFDLELHQMDVKTAFLNGDIDETIYMLQPENFVSGDPKSIVCKLKKSIYGLKQASRQWYQKFHQVITSYGFEANVVDDCVYHKFSGSKYIFLVLYVDDVLLASSDVGLLHETKKFLTKNFEMKDLGNASFVLGIQILRDRPRGSLMYAQVCTRPDIAFIVEVLGRYLSNPGLQHWTTAKRMLRYLKKTKDYVLTYRRSENLEIIGYSDFDFAGCQDSKRSTSGYVYILAGGAISWKSVKQTLIASSTMATEFVACYEASNHGPIEESGYLVEEDHKPLVLDCCRDSAIIGDHHHGSRSSTLIFSNDRLPFADLFFSVLLLLPSSFSLFFSFIDLLLCCSSSRLMLLFSPFSFSVLSSATLLLH</sequence>
<dbReference type="Pfam" id="PF25597">
    <property type="entry name" value="SH3_retrovirus"/>
    <property type="match status" value="1"/>
</dbReference>
<dbReference type="GO" id="GO:0003676">
    <property type="term" value="F:nucleic acid binding"/>
    <property type="evidence" value="ECO:0007669"/>
    <property type="project" value="InterPro"/>
</dbReference>
<dbReference type="InterPro" id="IPR043502">
    <property type="entry name" value="DNA/RNA_pol_sf"/>
</dbReference>
<keyword evidence="5" id="KW-0472">Membrane</keyword>
<evidence type="ECO:0000256" key="1">
    <source>
        <dbReference type="ARBA" id="ARBA00022723"/>
    </source>
</evidence>
<feature type="region of interest" description="Disordered" evidence="4">
    <location>
        <begin position="59"/>
        <end position="96"/>
    </location>
</feature>
<dbReference type="EMBL" id="JAYMYR010000009">
    <property type="protein sequence ID" value="KAK7341990.1"/>
    <property type="molecule type" value="Genomic_DNA"/>
</dbReference>
<evidence type="ECO:0000259" key="7">
    <source>
        <dbReference type="PROSITE" id="PS50994"/>
    </source>
</evidence>
<dbReference type="Proteomes" id="UP001374584">
    <property type="component" value="Unassembled WGS sequence"/>
</dbReference>
<feature type="transmembrane region" description="Helical" evidence="5">
    <location>
        <begin position="905"/>
        <end position="928"/>
    </location>
</feature>
<dbReference type="PANTHER" id="PTHR42648">
    <property type="entry name" value="TRANSPOSASE, PUTATIVE-RELATED"/>
    <property type="match status" value="1"/>
</dbReference>
<dbReference type="InterPro" id="IPR013103">
    <property type="entry name" value="RVT_2"/>
</dbReference>
<feature type="transmembrane region" description="Helical" evidence="5">
    <location>
        <begin position="935"/>
        <end position="954"/>
    </location>
</feature>
<dbReference type="Gene3D" id="3.30.420.10">
    <property type="entry name" value="Ribonuclease H-like superfamily/Ribonuclease H"/>
    <property type="match status" value="1"/>
</dbReference>
<keyword evidence="2" id="KW-0378">Hydrolase</keyword>
<organism evidence="8 9">
    <name type="scientific">Phaseolus coccineus</name>
    <name type="common">Scarlet runner bean</name>
    <name type="synonym">Phaseolus multiflorus</name>
    <dbReference type="NCBI Taxonomy" id="3886"/>
    <lineage>
        <taxon>Eukaryota</taxon>
        <taxon>Viridiplantae</taxon>
        <taxon>Streptophyta</taxon>
        <taxon>Embryophyta</taxon>
        <taxon>Tracheophyta</taxon>
        <taxon>Spermatophyta</taxon>
        <taxon>Magnoliopsida</taxon>
        <taxon>eudicotyledons</taxon>
        <taxon>Gunneridae</taxon>
        <taxon>Pentapetalae</taxon>
        <taxon>rosids</taxon>
        <taxon>fabids</taxon>
        <taxon>Fabales</taxon>
        <taxon>Fabaceae</taxon>
        <taxon>Papilionoideae</taxon>
        <taxon>50 kb inversion clade</taxon>
        <taxon>NPAAA clade</taxon>
        <taxon>indigoferoid/millettioid clade</taxon>
        <taxon>Phaseoleae</taxon>
        <taxon>Phaseolus</taxon>
    </lineage>
</organism>
<evidence type="ECO:0000313" key="9">
    <source>
        <dbReference type="Proteomes" id="UP001374584"/>
    </source>
</evidence>
<dbReference type="SUPFAM" id="SSF56672">
    <property type="entry name" value="DNA/RNA polymerases"/>
    <property type="match status" value="1"/>
</dbReference>
<protein>
    <recommendedName>
        <fullName evidence="10">Retrovirus-related Pol polyprotein from transposon TNT 1-94</fullName>
    </recommendedName>
</protein>
<dbReference type="SUPFAM" id="SSF57756">
    <property type="entry name" value="Retrovirus zinc finger-like domains"/>
    <property type="match status" value="1"/>
</dbReference>
<keyword evidence="9" id="KW-1185">Reference proteome</keyword>
<evidence type="ECO:0000256" key="4">
    <source>
        <dbReference type="SAM" id="MobiDB-lite"/>
    </source>
</evidence>
<evidence type="ECO:0000256" key="2">
    <source>
        <dbReference type="ARBA" id="ARBA00022801"/>
    </source>
</evidence>
<dbReference type="GO" id="GO:0016787">
    <property type="term" value="F:hydrolase activity"/>
    <property type="evidence" value="ECO:0007669"/>
    <property type="project" value="UniProtKB-KW"/>
</dbReference>
<keyword evidence="5" id="KW-0812">Transmembrane</keyword>
<evidence type="ECO:0008006" key="10">
    <source>
        <dbReference type="Google" id="ProtNLM"/>
    </source>
</evidence>
<dbReference type="PROSITE" id="PS50158">
    <property type="entry name" value="ZF_CCHC"/>
    <property type="match status" value="1"/>
</dbReference>
<evidence type="ECO:0000313" key="8">
    <source>
        <dbReference type="EMBL" id="KAK7341990.1"/>
    </source>
</evidence>
<dbReference type="InterPro" id="IPR036875">
    <property type="entry name" value="Znf_CCHC_sf"/>
</dbReference>
<dbReference type="AlphaFoldDB" id="A0AAN9QLH4"/>
<dbReference type="SUPFAM" id="SSF53098">
    <property type="entry name" value="Ribonuclease H-like"/>
    <property type="match status" value="1"/>
</dbReference>
<keyword evidence="5" id="KW-1133">Transmembrane helix</keyword>
<feature type="domain" description="CCHC-type" evidence="6">
    <location>
        <begin position="106"/>
        <end position="121"/>
    </location>
</feature>
<keyword evidence="3" id="KW-0863">Zinc-finger</keyword>
<keyword evidence="3" id="KW-0862">Zinc</keyword>
<proteinExistence type="predicted"/>
<evidence type="ECO:0000259" key="6">
    <source>
        <dbReference type="PROSITE" id="PS50158"/>
    </source>
</evidence>
<comment type="caution">
    <text evidence="8">The sequence shown here is derived from an EMBL/GenBank/DDBJ whole genome shotgun (WGS) entry which is preliminary data.</text>
</comment>
<dbReference type="GO" id="GO:0015074">
    <property type="term" value="P:DNA integration"/>
    <property type="evidence" value="ECO:0007669"/>
    <property type="project" value="InterPro"/>
</dbReference>
<dbReference type="InterPro" id="IPR057670">
    <property type="entry name" value="SH3_retrovirus"/>
</dbReference>
<dbReference type="Gene3D" id="4.10.60.10">
    <property type="entry name" value="Zinc finger, CCHC-type"/>
    <property type="match status" value="1"/>
</dbReference>
<feature type="compositionally biased region" description="Basic and acidic residues" evidence="4">
    <location>
        <begin position="59"/>
        <end position="69"/>
    </location>
</feature>
<feature type="domain" description="Integrase catalytic" evidence="7">
    <location>
        <begin position="142"/>
        <end position="326"/>
    </location>
</feature>
<dbReference type="Pfam" id="PF14223">
    <property type="entry name" value="Retrotran_gag_2"/>
    <property type="match status" value="1"/>
</dbReference>
<accession>A0AAN9QLH4</accession>
<dbReference type="InterPro" id="IPR039537">
    <property type="entry name" value="Retrotran_Ty1/copia-like"/>
</dbReference>
<dbReference type="InterPro" id="IPR012337">
    <property type="entry name" value="RNaseH-like_sf"/>
</dbReference>
<dbReference type="Pfam" id="PF07727">
    <property type="entry name" value="RVT_2"/>
    <property type="match status" value="1"/>
</dbReference>
<name>A0AAN9QLH4_PHACN</name>